<protein>
    <submittedName>
        <fullName evidence="1">Uncharacterized protein</fullName>
    </submittedName>
</protein>
<comment type="caution">
    <text evidence="1">The sequence shown here is derived from an EMBL/GenBank/DDBJ whole genome shotgun (WGS) entry which is preliminary data.</text>
</comment>
<dbReference type="EMBL" id="LBIC01000003">
    <property type="protein sequence ID" value="KKW92501.1"/>
    <property type="molecule type" value="Genomic_DNA"/>
</dbReference>
<proteinExistence type="predicted"/>
<name>A0A0M3AU80_9SPHN</name>
<evidence type="ECO:0000313" key="1">
    <source>
        <dbReference type="EMBL" id="KKW92501.1"/>
    </source>
</evidence>
<sequence length="99" mass="10730">MLEEAAGIGKTLLKDGWRVRFDQRGEHRKGLDGGGVKFIETGVDTRRIGALETLEDIPDEGRLSSADAPRLIEQSPVQAVVKTDGDTCHERFLSAPGKG</sequence>
<dbReference type="AlphaFoldDB" id="A0A0M3AU80"/>
<accession>A0A0M3AU80</accession>
<keyword evidence="2" id="KW-1185">Reference proteome</keyword>
<evidence type="ECO:0000313" key="2">
    <source>
        <dbReference type="Proteomes" id="UP000033874"/>
    </source>
</evidence>
<dbReference type="Proteomes" id="UP000033874">
    <property type="component" value="Unassembled WGS sequence"/>
</dbReference>
<gene>
    <name evidence="1" type="ORF">YP76_05960</name>
</gene>
<dbReference type="STRING" id="56193.YP76_05960"/>
<reference evidence="1 2" key="1">
    <citation type="submission" date="2015-04" db="EMBL/GenBank/DDBJ databases">
        <title>Genome sequence of aromatic hydrocarbons-degrading Sphingobium chungbukense DJ77.</title>
        <authorList>
            <person name="Kim Y.-C."/>
            <person name="Chae J.-C."/>
        </authorList>
    </citation>
    <scope>NUCLEOTIDE SEQUENCE [LARGE SCALE GENOMIC DNA]</scope>
    <source>
        <strain evidence="1 2">DJ77</strain>
    </source>
</reference>
<organism evidence="1 2">
    <name type="scientific">Sphingobium chungbukense</name>
    <dbReference type="NCBI Taxonomy" id="56193"/>
    <lineage>
        <taxon>Bacteria</taxon>
        <taxon>Pseudomonadati</taxon>
        <taxon>Pseudomonadota</taxon>
        <taxon>Alphaproteobacteria</taxon>
        <taxon>Sphingomonadales</taxon>
        <taxon>Sphingomonadaceae</taxon>
        <taxon>Sphingobium</taxon>
    </lineage>
</organism>